<dbReference type="InterPro" id="IPR015919">
    <property type="entry name" value="Cadherin-like_sf"/>
</dbReference>
<proteinExistence type="predicted"/>
<evidence type="ECO:0000256" key="1">
    <source>
        <dbReference type="SAM" id="Phobius"/>
    </source>
</evidence>
<dbReference type="GO" id="GO:0005509">
    <property type="term" value="F:calcium ion binding"/>
    <property type="evidence" value="ECO:0007669"/>
    <property type="project" value="InterPro"/>
</dbReference>
<evidence type="ECO:0000259" key="2">
    <source>
        <dbReference type="Pfam" id="PF16640"/>
    </source>
</evidence>
<dbReference type="Pfam" id="PF16640">
    <property type="entry name" value="Big_3_5"/>
    <property type="match status" value="1"/>
</dbReference>
<accession>A0A1G7KPL5</accession>
<evidence type="ECO:0000313" key="4">
    <source>
        <dbReference type="Proteomes" id="UP000182427"/>
    </source>
</evidence>
<dbReference type="RefSeq" id="WP_083345224.1">
    <property type="nucleotide sequence ID" value="NZ_LT629690.1"/>
</dbReference>
<dbReference type="SUPFAM" id="SSF49313">
    <property type="entry name" value="Cadherin-like"/>
    <property type="match status" value="4"/>
</dbReference>
<name>A0A1G7KPL5_9BACT</name>
<sequence length="1182" mass="120247">MLSARVRPTFHAIVLSIGLLISLFVLSLPAYAQPKLTTLSSNLNDTWEGAIQASDGNFYTTSIITMRVSTPYSCEDNPADTCSYITKIKPDGTATIFHTFHEVDGQNNVDGMSPNPIIEASDGNFYGSALIGGAGGIGTIFKITPAGTFSVIFTFTHAYTNGIETSLPYGGYPGPLVEGSDGFLYGTTQIGGPVGTDYGTIFKVSKTGAMTVLHEFPGSRVGDARNFPDGLLPISLIQGADGNFYGTTLQSPQDSKGNFLGLGTIFSISSTGSFTTLHNLAIDGSEGTQPFGPLTQGPDGSFYGTNKAFGYTGTPDAQLPAPLDTYKTNGNFYKISNTGNFQVLYNFTGQADGRDPSPYLTLGSDGNFYGATRYAGSNTGCAPFSGCGVLFQMQPSGTETVLYSFLGTKDSGIPYGPLVQANDGSFYGTNELGLTGTENYVPGSFFNLALKPALKGPIQITFSPTTVNANQPVTLKWSVSNAYSTTAQQCHASVLGMPAGSGAWSGPQYGAATSSGFGGSATLTPTQEGTYTYVLNCGGTETGTGTLVVGNLLTVQTTSLPSATVGNAYSQALAATGGTPPYTWSQLSGVIPSGLSFDPTTGVVSGTPDQFVDASLSFQVKDSASQPNTANGIVTLSVKSGLIINTISLPKATVGVKYTQALSASGGKAPYSWSLLSGKLPDGIVFSPSSGVFSGTPTTPAAAGFSVQVKDSEGTPAIVSGSVSLDIVPPTLAITTTTVPTAQVGKNYSVVLGTTGGTAPFTWSLTSGTLPKGIALNAASGILSGTPQQFGNATISVKVTDSSTPQMTDSATYPLTVISGLDITDTTVGDGKVGTQYSAGLTPTGGTQPYKWSIINGALPAGLTLNADSGVISGTPTTQQVSTFTIQILDNEGTPAATTKTFNINIAAAALAVSTTTLSSSAVSTAVGQSVTFTATVSATTGVPNGVVTFYNGSTPLGTGNLNNSGVATFTTTFTSAGIFPITAVYAGNGTSTGSTSAVLSETVVAVGISAAFSPDSLTITSGSSGTLTLTLTPTGGYTGTVTFSCGTLPAHVTCSFAPPSVTITSSTTTATDTLTINTASTATTAMLDPTTGHRGSRGSSLLALALLLPCSMFALLRPRTRRLLPRLLMLAVVCCGFVAMTGLSGCGSTSPNASPGTYTVPVTLTLSSASTQTINATIVVK</sequence>
<evidence type="ECO:0000313" key="3">
    <source>
        <dbReference type="EMBL" id="SDF39147.1"/>
    </source>
</evidence>
<organism evidence="3 4">
    <name type="scientific">Terriglobus roseus</name>
    <dbReference type="NCBI Taxonomy" id="392734"/>
    <lineage>
        <taxon>Bacteria</taxon>
        <taxon>Pseudomonadati</taxon>
        <taxon>Acidobacteriota</taxon>
        <taxon>Terriglobia</taxon>
        <taxon>Terriglobales</taxon>
        <taxon>Acidobacteriaceae</taxon>
        <taxon>Terriglobus</taxon>
    </lineage>
</organism>
<dbReference type="InterPro" id="IPR013783">
    <property type="entry name" value="Ig-like_fold"/>
</dbReference>
<gene>
    <name evidence="3" type="ORF">SAMN05444167_2259</name>
</gene>
<feature type="transmembrane region" description="Helical" evidence="1">
    <location>
        <begin position="1099"/>
        <end position="1117"/>
    </location>
</feature>
<dbReference type="EMBL" id="LT629690">
    <property type="protein sequence ID" value="SDF39147.1"/>
    <property type="molecule type" value="Genomic_DNA"/>
</dbReference>
<dbReference type="Pfam" id="PF05345">
    <property type="entry name" value="He_PIG"/>
    <property type="match status" value="4"/>
</dbReference>
<dbReference type="Gene3D" id="2.60.40.10">
    <property type="entry name" value="Immunoglobulins"/>
    <property type="match status" value="5"/>
</dbReference>
<keyword evidence="1" id="KW-0472">Membrane</keyword>
<keyword evidence="1" id="KW-0812">Transmembrane</keyword>
<keyword evidence="4" id="KW-1185">Reference proteome</keyword>
<keyword evidence="1" id="KW-1133">Transmembrane helix</keyword>
<dbReference type="AlphaFoldDB" id="A0A1G7KPL5"/>
<reference evidence="3 4" key="1">
    <citation type="submission" date="2016-10" db="EMBL/GenBank/DDBJ databases">
        <authorList>
            <person name="de Groot N.N."/>
        </authorList>
    </citation>
    <scope>NUCLEOTIDE SEQUENCE [LARGE SCALE GENOMIC DNA]</scope>
    <source>
        <strain evidence="3 4">GAS232</strain>
    </source>
</reference>
<feature type="transmembrane region" description="Helical" evidence="1">
    <location>
        <begin position="1124"/>
        <end position="1144"/>
    </location>
</feature>
<dbReference type="InterPro" id="IPR022519">
    <property type="entry name" value="Gloeo/Verruco_rpt"/>
</dbReference>
<feature type="domain" description="Bacterial Ig-like" evidence="2">
    <location>
        <begin position="919"/>
        <end position="1004"/>
    </location>
</feature>
<dbReference type="NCBIfam" id="TIGR03803">
    <property type="entry name" value="Gloeo_Verruco"/>
    <property type="match status" value="4"/>
</dbReference>
<dbReference type="Proteomes" id="UP000182427">
    <property type="component" value="Chromosome I"/>
</dbReference>
<dbReference type="OrthoDB" id="98197at2"/>
<protein>
    <submittedName>
        <fullName evidence="3">Gloeo_Verruco repeat-containing protein</fullName>
    </submittedName>
</protein>
<dbReference type="GO" id="GO:0016020">
    <property type="term" value="C:membrane"/>
    <property type="evidence" value="ECO:0007669"/>
    <property type="project" value="InterPro"/>
</dbReference>
<dbReference type="InterPro" id="IPR032109">
    <property type="entry name" value="Big_3_5"/>
</dbReference>